<evidence type="ECO:0000313" key="1">
    <source>
        <dbReference type="EMBL" id="EJX02465.1"/>
    </source>
</evidence>
<name>J9GQW2_9ZZZZ</name>
<reference evidence="1" key="1">
    <citation type="journal article" date="2012" name="PLoS ONE">
        <title>Gene sets for utilization of primary and secondary nutrition supplies in the distal gut of endangered iberian lynx.</title>
        <authorList>
            <person name="Alcaide M."/>
            <person name="Messina E."/>
            <person name="Richter M."/>
            <person name="Bargiela R."/>
            <person name="Peplies J."/>
            <person name="Huws S.A."/>
            <person name="Newbold C.J."/>
            <person name="Golyshin P.N."/>
            <person name="Simon M.A."/>
            <person name="Lopez G."/>
            <person name="Yakimov M.M."/>
            <person name="Ferrer M."/>
        </authorList>
    </citation>
    <scope>NUCLEOTIDE SEQUENCE</scope>
</reference>
<dbReference type="Pfam" id="PF01547">
    <property type="entry name" value="SBP_bac_1"/>
    <property type="match status" value="1"/>
</dbReference>
<dbReference type="InterPro" id="IPR006059">
    <property type="entry name" value="SBP"/>
</dbReference>
<gene>
    <name evidence="1" type="ORF">EVA_09430</name>
</gene>
<comment type="caution">
    <text evidence="1">The sequence shown here is derived from an EMBL/GenBank/DDBJ whole genome shotgun (WGS) entry which is preliminary data.</text>
</comment>
<proteinExistence type="predicted"/>
<dbReference type="Gene3D" id="3.40.190.10">
    <property type="entry name" value="Periplasmic binding protein-like II"/>
    <property type="match status" value="1"/>
</dbReference>
<dbReference type="AlphaFoldDB" id="J9GQW2"/>
<accession>J9GQW2</accession>
<dbReference type="SUPFAM" id="SSF53850">
    <property type="entry name" value="Periplasmic binding protein-like II"/>
    <property type="match status" value="1"/>
</dbReference>
<sequence>MYTFGFILARMIGEDAVKELTTNGGWGATAEAKQAAQFVVDLRKNGYLSDTAPDAYPAGENELGLGTAAMVVNASWVPGEITNNMKEGNVELNEEWGMFNFPSMTANDKDPSTVANIGAQAMAVNKNSKHAQEAFDFIMYVTSGEFDQKMALESNGIPADTRNEKWPDMIANVRDAFNAQTDVYEWNMGLNANAEVKDALKENINKLFEGKLDAQGFVDAMDGLYK</sequence>
<dbReference type="EMBL" id="AMCI01002539">
    <property type="protein sequence ID" value="EJX02465.1"/>
    <property type="molecule type" value="Genomic_DNA"/>
</dbReference>
<protein>
    <submittedName>
        <fullName evidence="1">Extracellular solute-binding protein</fullName>
    </submittedName>
</protein>
<organism evidence="1">
    <name type="scientific">gut metagenome</name>
    <dbReference type="NCBI Taxonomy" id="749906"/>
    <lineage>
        <taxon>unclassified sequences</taxon>
        <taxon>metagenomes</taxon>
        <taxon>organismal metagenomes</taxon>
    </lineage>
</organism>